<organism evidence="5 6">
    <name type="scientific">Halalkalibacter alkalisediminis</name>
    <dbReference type="NCBI Taxonomy" id="935616"/>
    <lineage>
        <taxon>Bacteria</taxon>
        <taxon>Bacillati</taxon>
        <taxon>Bacillota</taxon>
        <taxon>Bacilli</taxon>
        <taxon>Bacillales</taxon>
        <taxon>Bacillaceae</taxon>
        <taxon>Halalkalibacter</taxon>
    </lineage>
</organism>
<accession>A0ABV6ND75</accession>
<dbReference type="InterPro" id="IPR055399">
    <property type="entry name" value="CC_BshC"/>
</dbReference>
<comment type="similarity">
    <text evidence="2">Belongs to the BshC family.</text>
</comment>
<evidence type="ECO:0000313" key="5">
    <source>
        <dbReference type="EMBL" id="MFC0558710.1"/>
    </source>
</evidence>
<comment type="caution">
    <text evidence="5">The sequence shown here is derived from an EMBL/GenBank/DDBJ whole genome shotgun (WGS) entry which is preliminary data.</text>
</comment>
<evidence type="ECO:0000259" key="3">
    <source>
        <dbReference type="Pfam" id="PF10079"/>
    </source>
</evidence>
<dbReference type="NCBIfam" id="TIGR03998">
    <property type="entry name" value="thiol_BshC"/>
    <property type="match status" value="1"/>
</dbReference>
<name>A0ABV6ND75_9BACI</name>
<feature type="domain" description="Bacillithiol biosynthesis BshC C-terminal coiled-coil" evidence="4">
    <location>
        <begin position="401"/>
        <end position="559"/>
    </location>
</feature>
<feature type="domain" description="Bacillithiol biosynthesis BshC N-terminal Rossmann-like" evidence="3">
    <location>
        <begin position="21"/>
        <end position="397"/>
    </location>
</feature>
<evidence type="ECO:0000256" key="2">
    <source>
        <dbReference type="HAMAP-Rule" id="MF_01867"/>
    </source>
</evidence>
<proteinExistence type="inferred from homology"/>
<keyword evidence="2" id="KW-0175">Coiled coil</keyword>
<sequence>MNILCYDEEEFSNVKGTSRHMEVTEINLEVNKGFLNDYVNGHKISEHFFDYTYTDDQKYKSRVDHILTRTYQRIALADYFSSVHESLPYAKEANVQIEKLRQPESVVVVGGQQAGLLTGPLYTVYKAMSIISLAKQQEEELGIPVVPIFWIAGEDHDLDEIRYVYIEKQASWKKHMYNDTPSVASASCIQINKKEMDKWLNGVFASFPETAHTNSIIAKTTDLLQKSETITDFFKQMMNWFFGKEGLLLLDAHDPAIRKLEQNYFQLLIENIEDVQFAQQEGARAFSDAGYGDPIVTDKENGHLFLEVEGERRRLDFQDHHFMIRGTDLTFTKQELVELLKAFPNRFSNNVVTRPLMQEWLLPVLSFVSGPGELLYWATLKKVFQHFNVLVPPVVPRAQLTFVPVSVKKWLDENEYDILPFIQGKTTELQESWLQDVTQFPVQEVINRVRTQITDDHLPLRQLAQEMDPTLAELSKKNLAILKNQIDFMERKMNFFVRQSHEHTLSKFHETGRWLAPFNRPQERIIHPILLMNVIGEDGLQRLLSKEMSLNDTHKIVYL</sequence>
<feature type="coiled-coil region" evidence="2">
    <location>
        <begin position="472"/>
        <end position="499"/>
    </location>
</feature>
<dbReference type="Proteomes" id="UP001589833">
    <property type="component" value="Unassembled WGS sequence"/>
</dbReference>
<keyword evidence="1 2" id="KW-0436">Ligase</keyword>
<keyword evidence="6" id="KW-1185">Reference proteome</keyword>
<dbReference type="EC" id="6.-.-.-" evidence="2"/>
<dbReference type="InterPro" id="IPR011199">
    <property type="entry name" value="Bacillithiol_biosynth_BshC"/>
</dbReference>
<dbReference type="InterPro" id="IPR055398">
    <property type="entry name" value="Rossmann-like_BshC"/>
</dbReference>
<protein>
    <recommendedName>
        <fullName evidence="2">Putative cysteine ligase BshC</fullName>
        <ecNumber evidence="2">6.-.-.-</ecNumber>
    </recommendedName>
</protein>
<comment type="function">
    <text evidence="2">Involved in bacillithiol (BSH) biosynthesis. May catalyze the last step of the pathway, the addition of cysteine to glucosamine malate (GlcN-Mal) to generate BSH.</text>
</comment>
<evidence type="ECO:0000259" key="4">
    <source>
        <dbReference type="Pfam" id="PF24850"/>
    </source>
</evidence>
<dbReference type="Pfam" id="PF24850">
    <property type="entry name" value="CC_BshC"/>
    <property type="match status" value="1"/>
</dbReference>
<reference evidence="5 6" key="1">
    <citation type="submission" date="2024-09" db="EMBL/GenBank/DDBJ databases">
        <authorList>
            <person name="Sun Q."/>
            <person name="Mori K."/>
        </authorList>
    </citation>
    <scope>NUCLEOTIDE SEQUENCE [LARGE SCALE GENOMIC DNA]</scope>
    <source>
        <strain evidence="5 6">NCAIM B.02301</strain>
    </source>
</reference>
<dbReference type="Pfam" id="PF10079">
    <property type="entry name" value="Rossmann-like_BshC"/>
    <property type="match status" value="1"/>
</dbReference>
<dbReference type="EMBL" id="JBHLTR010000006">
    <property type="protein sequence ID" value="MFC0558710.1"/>
    <property type="molecule type" value="Genomic_DNA"/>
</dbReference>
<gene>
    <name evidence="2 5" type="primary">bshC</name>
    <name evidence="5" type="ORF">ACFFH4_06555</name>
</gene>
<dbReference type="HAMAP" id="MF_01867">
    <property type="entry name" value="BshC"/>
    <property type="match status" value="1"/>
</dbReference>
<dbReference type="PIRSF" id="PIRSF012535">
    <property type="entry name" value="UCP012535"/>
    <property type="match status" value="1"/>
</dbReference>
<evidence type="ECO:0000256" key="1">
    <source>
        <dbReference type="ARBA" id="ARBA00022598"/>
    </source>
</evidence>
<evidence type="ECO:0000313" key="6">
    <source>
        <dbReference type="Proteomes" id="UP001589833"/>
    </source>
</evidence>